<evidence type="ECO:0000256" key="5">
    <source>
        <dbReference type="ARBA" id="ARBA00023266"/>
    </source>
</evidence>
<accession>A0AA96YCJ6</accession>
<keyword evidence="3" id="KW-0418">Kinase</keyword>
<dbReference type="SUPFAM" id="SSF56042">
    <property type="entry name" value="PurM C-terminal domain-like"/>
    <property type="match status" value="1"/>
</dbReference>
<feature type="domain" description="FAD/NAD(P)-binding" evidence="8">
    <location>
        <begin position="10"/>
        <end position="317"/>
    </location>
</feature>
<feature type="domain" description="PurM-like C-terminal" evidence="7">
    <location>
        <begin position="571"/>
        <end position="749"/>
    </location>
</feature>
<dbReference type="GO" id="GO:0004756">
    <property type="term" value="F:selenide, water dikinase activity"/>
    <property type="evidence" value="ECO:0007669"/>
    <property type="project" value="UniProtKB-EC"/>
</dbReference>
<protein>
    <submittedName>
        <fullName evidence="9">Selenide, water dikinase SelD</fullName>
        <ecNumber evidence="9">2.7.9.3</ecNumber>
    </submittedName>
</protein>
<dbReference type="GO" id="GO:0005524">
    <property type="term" value="F:ATP binding"/>
    <property type="evidence" value="ECO:0007669"/>
    <property type="project" value="UniProtKB-KW"/>
</dbReference>
<evidence type="ECO:0000259" key="6">
    <source>
        <dbReference type="Pfam" id="PF00586"/>
    </source>
</evidence>
<dbReference type="GO" id="GO:0016260">
    <property type="term" value="P:selenocysteine biosynthetic process"/>
    <property type="evidence" value="ECO:0007669"/>
    <property type="project" value="TreeGrafter"/>
</dbReference>
<dbReference type="InterPro" id="IPR036676">
    <property type="entry name" value="PurM-like_C_sf"/>
</dbReference>
<evidence type="ECO:0000256" key="3">
    <source>
        <dbReference type="ARBA" id="ARBA00022777"/>
    </source>
</evidence>
<dbReference type="SUPFAM" id="SSF55326">
    <property type="entry name" value="PurM N-terminal domain-like"/>
    <property type="match status" value="1"/>
</dbReference>
<dbReference type="NCBIfam" id="TIGR00476">
    <property type="entry name" value="selD"/>
    <property type="match status" value="1"/>
</dbReference>
<dbReference type="PANTHER" id="PTHR10256">
    <property type="entry name" value="SELENIDE, WATER DIKINASE"/>
    <property type="match status" value="1"/>
</dbReference>
<dbReference type="NCBIfam" id="TIGR03169">
    <property type="entry name" value="Nterm_to_SelD"/>
    <property type="match status" value="1"/>
</dbReference>
<dbReference type="InterPro" id="IPR023753">
    <property type="entry name" value="FAD/NAD-binding_dom"/>
</dbReference>
<dbReference type="SUPFAM" id="SSF51905">
    <property type="entry name" value="FAD/NAD(P)-binding domain"/>
    <property type="match status" value="2"/>
</dbReference>
<dbReference type="InterPro" id="IPR017584">
    <property type="entry name" value="Pyridine_nucleo_diS_OxRdtase_N"/>
</dbReference>
<dbReference type="Pfam" id="PF02769">
    <property type="entry name" value="AIRS_C"/>
    <property type="match status" value="1"/>
</dbReference>
<evidence type="ECO:0000313" key="9">
    <source>
        <dbReference type="EMBL" id="WOB45188.1"/>
    </source>
</evidence>
<evidence type="ECO:0000259" key="7">
    <source>
        <dbReference type="Pfam" id="PF02769"/>
    </source>
</evidence>
<dbReference type="InterPro" id="IPR010918">
    <property type="entry name" value="PurM-like_C_dom"/>
</dbReference>
<proteinExistence type="predicted"/>
<dbReference type="InterPro" id="IPR036921">
    <property type="entry name" value="PurM-like_N_sf"/>
</dbReference>
<organism evidence="9">
    <name type="scientific">Thermoleptolyngbya oregonensis NK1-22</name>
    <dbReference type="NCBI Taxonomy" id="2547457"/>
    <lineage>
        <taxon>Bacteria</taxon>
        <taxon>Bacillati</taxon>
        <taxon>Cyanobacteriota</taxon>
        <taxon>Cyanophyceae</taxon>
        <taxon>Oculatellales</taxon>
        <taxon>Oculatellaceae</taxon>
        <taxon>Thermoleptolyngbya</taxon>
    </lineage>
</organism>
<dbReference type="EMBL" id="CP053540">
    <property type="protein sequence ID" value="WOB45188.1"/>
    <property type="molecule type" value="Genomic_DNA"/>
</dbReference>
<name>A0AA96YCJ6_9CYAN</name>
<dbReference type="InterPro" id="IPR036188">
    <property type="entry name" value="FAD/NAD-bd_sf"/>
</dbReference>
<dbReference type="EC" id="2.7.9.3" evidence="9"/>
<keyword evidence="2" id="KW-0547">Nucleotide-binding</keyword>
<evidence type="ECO:0000259" key="8">
    <source>
        <dbReference type="Pfam" id="PF07992"/>
    </source>
</evidence>
<evidence type="ECO:0000256" key="1">
    <source>
        <dbReference type="ARBA" id="ARBA00022679"/>
    </source>
</evidence>
<dbReference type="KEGG" id="tog:HNI00_20130"/>
<gene>
    <name evidence="9" type="primary">selD</name>
    <name evidence="9" type="ORF">HNI00_20130</name>
</gene>
<dbReference type="InterPro" id="IPR016188">
    <property type="entry name" value="PurM-like_N"/>
</dbReference>
<keyword evidence="1 9" id="KW-0808">Transferase</keyword>
<reference evidence="9" key="1">
    <citation type="submission" date="2020-05" db="EMBL/GenBank/DDBJ databases">
        <authorList>
            <person name="Zhu T."/>
            <person name="Keshari N."/>
            <person name="Lu X."/>
        </authorList>
    </citation>
    <scope>NUCLEOTIDE SEQUENCE</scope>
    <source>
        <strain evidence="9">NK1-22</strain>
    </source>
</reference>
<dbReference type="PRINTS" id="PR00368">
    <property type="entry name" value="FADPNR"/>
</dbReference>
<feature type="domain" description="PurM-like N-terminal" evidence="6">
    <location>
        <begin position="450"/>
        <end position="558"/>
    </location>
</feature>
<dbReference type="GO" id="GO:0005737">
    <property type="term" value="C:cytoplasm"/>
    <property type="evidence" value="ECO:0007669"/>
    <property type="project" value="TreeGrafter"/>
</dbReference>
<dbReference type="Gene3D" id="3.50.50.100">
    <property type="match status" value="1"/>
</dbReference>
<dbReference type="AlphaFoldDB" id="A0AA96YCJ6"/>
<keyword evidence="4" id="KW-0067">ATP-binding</keyword>
<dbReference type="CDD" id="cd02195">
    <property type="entry name" value="SelD"/>
    <property type="match status" value="1"/>
</dbReference>
<dbReference type="PANTHER" id="PTHR10256:SF0">
    <property type="entry name" value="INACTIVE SELENIDE, WATER DIKINASE-LIKE PROTEIN-RELATED"/>
    <property type="match status" value="1"/>
</dbReference>
<evidence type="ECO:0000256" key="4">
    <source>
        <dbReference type="ARBA" id="ARBA00022840"/>
    </source>
</evidence>
<dbReference type="GO" id="GO:0016491">
    <property type="term" value="F:oxidoreductase activity"/>
    <property type="evidence" value="ECO:0007669"/>
    <property type="project" value="InterPro"/>
</dbReference>
<evidence type="ECO:0000256" key="2">
    <source>
        <dbReference type="ARBA" id="ARBA00022741"/>
    </source>
</evidence>
<dbReference type="Pfam" id="PF00586">
    <property type="entry name" value="AIRS"/>
    <property type="match status" value="1"/>
</dbReference>
<sequence>MEAPTPITQDLVLIGGGHSHAIALRMWGMNPIPGVRLTLITDVMHTPYSGMLPGYVAGLYDFDECHIDLRPLARFAGARLIGDRAVGLDLAQNRVLCAHHPAIAFDWLSIDIGSTPAVSTVPGAADYAIPVKPISQFLTQWEAIVQQVSEQPQRPLRLGIVGGGAGGVELALNIRARLRQVLQQAGHLDTPLEIHLVHRGREILPERSPGMRRKMQHILVQRGIQLHLGETVAAVEPDGLRCESGRWIECDRPFWVTQASAASWLKESGLATDDRGFIQVNDCLQSTSHPYVFAAGDVATMVRHPRPKAGVFAVRQGKPLVENLRRALLGQPPKPFVPQKEFLILVGLGDCTAVASRGPLHVGPTPWLWQWKDRIDRRFMEKFSNLPEMRSQRVERKTFAPSRHASNSLPCAGCGSKIGSQPLDRALQRVQAEYPALQRDDILIGLDTPDDAAAVEVPAGRVLLQTVDYFRALVDDPFVFGQIAANHALSDLFAMGASPQSALAIATLPYATPAKQEEMLFHLLAGATKVLHAAGAVLMGGHTVEGAELALGFACNGLAEPSQLLPKGGLRPGDVLILTKPLGTGTLFAAEMQRRAKGRWIEGAIATMLQSNQAAAKIFQGHGAHACTDVTGFGLLGHLVEMLRASEPVGVRLDLSALPLLPGAAETLQQGFRSSLHPQNLAAARWVQDWEQGSLSRSSEIPADILFDPQTAGGLLGCVPAETAPDCLSALHQAGYPESRAIAHVFPSEGDVAPQGWSQRSVRLV</sequence>
<dbReference type="Pfam" id="PF07992">
    <property type="entry name" value="Pyr_redox_2"/>
    <property type="match status" value="1"/>
</dbReference>
<keyword evidence="5" id="KW-0711">Selenium</keyword>
<dbReference type="Gene3D" id="3.90.650.10">
    <property type="entry name" value="PurM-like C-terminal domain"/>
    <property type="match status" value="1"/>
</dbReference>
<dbReference type="Gene3D" id="3.30.1330.10">
    <property type="entry name" value="PurM-like, N-terminal domain"/>
    <property type="match status" value="1"/>
</dbReference>
<dbReference type="InterPro" id="IPR004536">
    <property type="entry name" value="SPS/SelD"/>
</dbReference>